<dbReference type="AlphaFoldDB" id="A0AAV7K1G2"/>
<evidence type="ECO:0000313" key="3">
    <source>
        <dbReference type="Proteomes" id="UP001165289"/>
    </source>
</evidence>
<keyword evidence="3" id="KW-1185">Reference proteome</keyword>
<dbReference type="Proteomes" id="UP001165289">
    <property type="component" value="Unassembled WGS sequence"/>
</dbReference>
<accession>A0AAV7K1G2</accession>
<protein>
    <submittedName>
        <fullName evidence="2">Uncharacterized protein</fullName>
    </submittedName>
</protein>
<dbReference type="EMBL" id="JAKMXF010000222">
    <property type="protein sequence ID" value="KAI6654605.1"/>
    <property type="molecule type" value="Genomic_DNA"/>
</dbReference>
<organism evidence="2 3">
    <name type="scientific">Oopsacas minuta</name>
    <dbReference type="NCBI Taxonomy" id="111878"/>
    <lineage>
        <taxon>Eukaryota</taxon>
        <taxon>Metazoa</taxon>
        <taxon>Porifera</taxon>
        <taxon>Hexactinellida</taxon>
        <taxon>Hexasterophora</taxon>
        <taxon>Lyssacinosida</taxon>
        <taxon>Leucopsacidae</taxon>
        <taxon>Oopsacas</taxon>
    </lineage>
</organism>
<reference evidence="2 3" key="1">
    <citation type="journal article" date="2023" name="BMC Biol.">
        <title>The compact genome of the sponge Oopsacas minuta (Hexactinellida) is lacking key metazoan core genes.</title>
        <authorList>
            <person name="Santini S."/>
            <person name="Schenkelaars Q."/>
            <person name="Jourda C."/>
            <person name="Duchesne M."/>
            <person name="Belahbib H."/>
            <person name="Rocher C."/>
            <person name="Selva M."/>
            <person name="Riesgo A."/>
            <person name="Vervoort M."/>
            <person name="Leys S.P."/>
            <person name="Kodjabachian L."/>
            <person name="Le Bivic A."/>
            <person name="Borchiellini C."/>
            <person name="Claverie J.M."/>
            <person name="Renard E."/>
        </authorList>
    </citation>
    <scope>NUCLEOTIDE SEQUENCE [LARGE SCALE GENOMIC DNA]</scope>
    <source>
        <strain evidence="2">SPO-2</strain>
    </source>
</reference>
<evidence type="ECO:0000256" key="1">
    <source>
        <dbReference type="SAM" id="MobiDB-lite"/>
    </source>
</evidence>
<proteinExistence type="predicted"/>
<evidence type="ECO:0000313" key="2">
    <source>
        <dbReference type="EMBL" id="KAI6654605.1"/>
    </source>
</evidence>
<feature type="region of interest" description="Disordered" evidence="1">
    <location>
        <begin position="1"/>
        <end position="35"/>
    </location>
</feature>
<name>A0AAV7K1G2_9METZ</name>
<gene>
    <name evidence="2" type="ORF">LOD99_1001</name>
</gene>
<sequence>MAENIIVDPNGEPELTLSNGDQPIDDQNVLTGTGGEMGSVNYDITSGEIVQTEEETIQIDPAILRKKVETVIRSVEESSREIIHKWSEFLTEGEEFEELCLQRLDQLISEAKMLEEAILDQKHKLFERTQLLAKILCKYES</sequence>
<comment type="caution">
    <text evidence="2">The sequence shown here is derived from an EMBL/GenBank/DDBJ whole genome shotgun (WGS) entry which is preliminary data.</text>
</comment>